<keyword evidence="1" id="KW-0812">Transmembrane</keyword>
<dbReference type="Proteomes" id="UP001165587">
    <property type="component" value="Unassembled WGS sequence"/>
</dbReference>
<keyword evidence="3" id="KW-1185">Reference proteome</keyword>
<name>A0AA41XDR1_9MICO</name>
<keyword evidence="1" id="KW-0472">Membrane</keyword>
<organism evidence="2 3">
    <name type="scientific">Herbiconiux oxytropis</name>
    <dbReference type="NCBI Taxonomy" id="2970915"/>
    <lineage>
        <taxon>Bacteria</taxon>
        <taxon>Bacillati</taxon>
        <taxon>Actinomycetota</taxon>
        <taxon>Actinomycetes</taxon>
        <taxon>Micrococcales</taxon>
        <taxon>Microbacteriaceae</taxon>
        <taxon>Herbiconiux</taxon>
    </lineage>
</organism>
<evidence type="ECO:0000256" key="1">
    <source>
        <dbReference type="SAM" id="Phobius"/>
    </source>
</evidence>
<dbReference type="RefSeq" id="WP_259527108.1">
    <property type="nucleotide sequence ID" value="NZ_JANLCK010000004.1"/>
</dbReference>
<comment type="caution">
    <text evidence="2">The sequence shown here is derived from an EMBL/GenBank/DDBJ whole genome shotgun (WGS) entry which is preliminary data.</text>
</comment>
<feature type="transmembrane region" description="Helical" evidence="1">
    <location>
        <begin position="48"/>
        <end position="73"/>
    </location>
</feature>
<dbReference type="EMBL" id="JANLCK010000004">
    <property type="protein sequence ID" value="MCS5726137.1"/>
    <property type="molecule type" value="Genomic_DNA"/>
</dbReference>
<feature type="transmembrane region" description="Helical" evidence="1">
    <location>
        <begin position="6"/>
        <end position="27"/>
    </location>
</feature>
<reference evidence="2" key="1">
    <citation type="submission" date="2022-08" db="EMBL/GenBank/DDBJ databases">
        <authorList>
            <person name="Deng Y."/>
            <person name="Han X.-F."/>
            <person name="Zhang Y.-Q."/>
        </authorList>
    </citation>
    <scope>NUCLEOTIDE SEQUENCE</scope>
    <source>
        <strain evidence="2">CPCC 203407</strain>
    </source>
</reference>
<dbReference type="AlphaFoldDB" id="A0AA41XDR1"/>
<gene>
    <name evidence="2" type="ORF">N1028_09555</name>
</gene>
<sequence length="78" mass="8357">MIDWAAFGIVAVASLVATALVVSLYSFGLRFGSLTRPHPQSGEPVRPTYATVLSYVCFGLSACAVLYGIYLIVPFFHG</sequence>
<proteinExistence type="predicted"/>
<protein>
    <submittedName>
        <fullName evidence="2">Uncharacterized protein</fullName>
    </submittedName>
</protein>
<evidence type="ECO:0000313" key="3">
    <source>
        <dbReference type="Proteomes" id="UP001165587"/>
    </source>
</evidence>
<accession>A0AA41XDR1</accession>
<evidence type="ECO:0000313" key="2">
    <source>
        <dbReference type="EMBL" id="MCS5726137.1"/>
    </source>
</evidence>
<keyword evidence="1" id="KW-1133">Transmembrane helix</keyword>